<evidence type="ECO:0000313" key="4">
    <source>
        <dbReference type="EMBL" id="KIN06989.1"/>
    </source>
</evidence>
<dbReference type="AlphaFoldDB" id="A0A0C3D6N7"/>
<keyword evidence="1" id="KW-0863">Zinc-finger</keyword>
<accession>A0A0C3D6N7</accession>
<feature type="transmembrane region" description="Helical" evidence="2">
    <location>
        <begin position="218"/>
        <end position="239"/>
    </location>
</feature>
<feature type="transmembrane region" description="Helical" evidence="2">
    <location>
        <begin position="165"/>
        <end position="186"/>
    </location>
</feature>
<dbReference type="InterPro" id="IPR001841">
    <property type="entry name" value="Znf_RING"/>
</dbReference>
<keyword evidence="2" id="KW-1133">Transmembrane helix</keyword>
<evidence type="ECO:0000313" key="5">
    <source>
        <dbReference type="Proteomes" id="UP000054321"/>
    </source>
</evidence>
<feature type="transmembrane region" description="Helical" evidence="2">
    <location>
        <begin position="133"/>
        <end position="153"/>
    </location>
</feature>
<dbReference type="HOGENOM" id="CLU_388347_0_0_1"/>
<dbReference type="Pfam" id="PF06985">
    <property type="entry name" value="HET"/>
    <property type="match status" value="1"/>
</dbReference>
<feature type="domain" description="RING-type" evidence="3">
    <location>
        <begin position="37"/>
        <end position="98"/>
    </location>
</feature>
<proteinExistence type="predicted"/>
<dbReference type="PANTHER" id="PTHR24148">
    <property type="entry name" value="ANKYRIN REPEAT DOMAIN-CONTAINING PROTEIN 39 HOMOLOG-RELATED"/>
    <property type="match status" value="1"/>
</dbReference>
<dbReference type="PROSITE" id="PS50089">
    <property type="entry name" value="ZF_RING_2"/>
    <property type="match status" value="1"/>
</dbReference>
<dbReference type="SUPFAM" id="SSF57850">
    <property type="entry name" value="RING/U-box"/>
    <property type="match status" value="1"/>
</dbReference>
<dbReference type="STRING" id="913774.A0A0C3D6N7"/>
<dbReference type="Proteomes" id="UP000054321">
    <property type="component" value="Unassembled WGS sequence"/>
</dbReference>
<dbReference type="GO" id="GO:0008270">
    <property type="term" value="F:zinc ion binding"/>
    <property type="evidence" value="ECO:0007669"/>
    <property type="project" value="UniProtKB-KW"/>
</dbReference>
<keyword evidence="2" id="KW-0812">Transmembrane</keyword>
<name>A0A0C3D6N7_OIDMZ</name>
<dbReference type="InterPro" id="IPR010730">
    <property type="entry name" value="HET"/>
</dbReference>
<keyword evidence="1" id="KW-0862">Zinc</keyword>
<keyword evidence="5" id="KW-1185">Reference proteome</keyword>
<dbReference type="PANTHER" id="PTHR24148:SF64">
    <property type="entry name" value="HETEROKARYON INCOMPATIBILITY DOMAIN-CONTAINING PROTEIN"/>
    <property type="match status" value="1"/>
</dbReference>
<dbReference type="InParanoid" id="A0A0C3D6N7"/>
<evidence type="ECO:0000256" key="2">
    <source>
        <dbReference type="SAM" id="Phobius"/>
    </source>
</evidence>
<keyword evidence="2" id="KW-0472">Membrane</keyword>
<dbReference type="EMBL" id="KN832870">
    <property type="protein sequence ID" value="KIN06989.1"/>
    <property type="molecule type" value="Genomic_DNA"/>
</dbReference>
<sequence length="711" mass="80400">MSKMLLERRVFLEKEVIRLNAMEMKPLMDSLGRYPTCAFCRKAKLRPCFGAPKAGDGPYEIAVKLPCSHVFGNTCIDNHFKMVRPGDMLYYDTCPECNVKLFTQGSHAEQFDKASIVSESIEQSRWNIITFSLMYTQIVYAIGMIFTSIRILFVEPHIGARYGQLLQIPVMLYGIWMAANVVVHYLQSSELSKLSKSKEILSKGPISLPLTVSGKNGYLTLGLYSLQQVLVLVGAYYVMMIPLEASAQRTTIWKIAVKWLRDTDLVCGPLFIIMLGVGTSNPSSQPTSDLTCTEIIHHEFAPYRSKRWVTWTPNLRKLSLLMAGGIFQYEPADEDQLRLVHLRPGHNIDEPIECELFSYQLDNAPPYEALSYFWGSPNTARGILLQGSTVEITESLYDALRDLRHPQATRILWIDAFGINQRDLDIRSKQIPRIGEICAKAEMVVVYLGVATAASDRTMNYLMQVENQVGMPQTPPREGDRRLEGLRDILSRPWFQRALVVQDIFNARATVVYCGSKAVSSRTLARVSEVLKGQTDFLLEAFLDLMAKSGELVPTTSKFQLYDVLQKFQRAKTSDPRDKVYAFLSLIDDSLLKVKIVPDYCLSQKDLIRVVIANLCFCELTCVPEPSYNTINEFLPSLRQIDNHVLENIFESSREIDLESVLQYGSHYIKIDQSLVEAAGRNKTRGNEMVELLLREIGQGRSTSPTLSEAI</sequence>
<protein>
    <recommendedName>
        <fullName evidence="3">RING-type domain-containing protein</fullName>
    </recommendedName>
</protein>
<evidence type="ECO:0000256" key="1">
    <source>
        <dbReference type="PROSITE-ProRule" id="PRU00175"/>
    </source>
</evidence>
<keyword evidence="1" id="KW-0479">Metal-binding</keyword>
<evidence type="ECO:0000259" key="3">
    <source>
        <dbReference type="PROSITE" id="PS50089"/>
    </source>
</evidence>
<reference evidence="4 5" key="1">
    <citation type="submission" date="2014-04" db="EMBL/GenBank/DDBJ databases">
        <authorList>
            <consortium name="DOE Joint Genome Institute"/>
            <person name="Kuo A."/>
            <person name="Martino E."/>
            <person name="Perotto S."/>
            <person name="Kohler A."/>
            <person name="Nagy L.G."/>
            <person name="Floudas D."/>
            <person name="Copeland A."/>
            <person name="Barry K.W."/>
            <person name="Cichocki N."/>
            <person name="Veneault-Fourrey C."/>
            <person name="LaButti K."/>
            <person name="Lindquist E.A."/>
            <person name="Lipzen A."/>
            <person name="Lundell T."/>
            <person name="Morin E."/>
            <person name="Murat C."/>
            <person name="Sun H."/>
            <person name="Tunlid A."/>
            <person name="Henrissat B."/>
            <person name="Grigoriev I.V."/>
            <person name="Hibbett D.S."/>
            <person name="Martin F."/>
            <person name="Nordberg H.P."/>
            <person name="Cantor M.N."/>
            <person name="Hua S.X."/>
        </authorList>
    </citation>
    <scope>NUCLEOTIDE SEQUENCE [LARGE SCALE GENOMIC DNA]</scope>
    <source>
        <strain evidence="4 5">Zn</strain>
    </source>
</reference>
<reference evidence="5" key="2">
    <citation type="submission" date="2015-01" db="EMBL/GenBank/DDBJ databases">
        <title>Evolutionary Origins and Diversification of the Mycorrhizal Mutualists.</title>
        <authorList>
            <consortium name="DOE Joint Genome Institute"/>
            <consortium name="Mycorrhizal Genomics Consortium"/>
            <person name="Kohler A."/>
            <person name="Kuo A."/>
            <person name="Nagy L.G."/>
            <person name="Floudas D."/>
            <person name="Copeland A."/>
            <person name="Barry K.W."/>
            <person name="Cichocki N."/>
            <person name="Veneault-Fourrey C."/>
            <person name="LaButti K."/>
            <person name="Lindquist E.A."/>
            <person name="Lipzen A."/>
            <person name="Lundell T."/>
            <person name="Morin E."/>
            <person name="Murat C."/>
            <person name="Riley R."/>
            <person name="Ohm R."/>
            <person name="Sun H."/>
            <person name="Tunlid A."/>
            <person name="Henrissat B."/>
            <person name="Grigoriev I.V."/>
            <person name="Hibbett D.S."/>
            <person name="Martin F."/>
        </authorList>
    </citation>
    <scope>NUCLEOTIDE SEQUENCE [LARGE SCALE GENOMIC DNA]</scope>
    <source>
        <strain evidence="5">Zn</strain>
    </source>
</reference>
<organism evidence="4 5">
    <name type="scientific">Oidiodendron maius (strain Zn)</name>
    <dbReference type="NCBI Taxonomy" id="913774"/>
    <lineage>
        <taxon>Eukaryota</taxon>
        <taxon>Fungi</taxon>
        <taxon>Dikarya</taxon>
        <taxon>Ascomycota</taxon>
        <taxon>Pezizomycotina</taxon>
        <taxon>Leotiomycetes</taxon>
        <taxon>Leotiomycetes incertae sedis</taxon>
        <taxon>Myxotrichaceae</taxon>
        <taxon>Oidiodendron</taxon>
    </lineage>
</organism>
<dbReference type="InterPro" id="IPR052895">
    <property type="entry name" value="HetReg/Transcr_Mod"/>
</dbReference>
<dbReference type="InterPro" id="IPR013083">
    <property type="entry name" value="Znf_RING/FYVE/PHD"/>
</dbReference>
<gene>
    <name evidence="4" type="ORF">OIDMADRAFT_174070</name>
</gene>
<dbReference type="Gene3D" id="3.30.40.10">
    <property type="entry name" value="Zinc/RING finger domain, C3HC4 (zinc finger)"/>
    <property type="match status" value="1"/>
</dbReference>
<dbReference type="OrthoDB" id="194358at2759"/>